<sequence length="111" mass="12243">MVGRINKNLFALDEVNFFSVILVLFLVHVLCACIVFVLILKRIDGLKKLKRNKYIVAHIDRLESYKLLVLVLPVIGPIIGWAISNGLDTGITETGLKVNDSGGTSADFDSE</sequence>
<accession>A0A1I0E6A2</accession>
<dbReference type="PROSITE" id="PS51257">
    <property type="entry name" value="PROKAR_LIPOPROTEIN"/>
    <property type="match status" value="1"/>
</dbReference>
<keyword evidence="1" id="KW-0812">Transmembrane</keyword>
<dbReference type="RefSeq" id="WP_093329311.1">
    <property type="nucleotide sequence ID" value="NZ_AP027363.1"/>
</dbReference>
<proteinExistence type="predicted"/>
<gene>
    <name evidence="2" type="ORF">SAMN05660429_01741</name>
</gene>
<feature type="transmembrane region" description="Helical" evidence="1">
    <location>
        <begin position="64"/>
        <end position="83"/>
    </location>
</feature>
<evidence type="ECO:0000313" key="3">
    <source>
        <dbReference type="Proteomes" id="UP000199308"/>
    </source>
</evidence>
<feature type="transmembrane region" description="Helical" evidence="1">
    <location>
        <begin position="20"/>
        <end position="43"/>
    </location>
</feature>
<dbReference type="AlphaFoldDB" id="A0A1I0E6A2"/>
<evidence type="ECO:0000256" key="1">
    <source>
        <dbReference type="SAM" id="Phobius"/>
    </source>
</evidence>
<dbReference type="Proteomes" id="UP000199308">
    <property type="component" value="Unassembled WGS sequence"/>
</dbReference>
<keyword evidence="1" id="KW-1133">Transmembrane helix</keyword>
<reference evidence="2 3" key="1">
    <citation type="submission" date="2016-10" db="EMBL/GenBank/DDBJ databases">
        <authorList>
            <person name="de Groot N.N."/>
        </authorList>
    </citation>
    <scope>NUCLEOTIDE SEQUENCE [LARGE SCALE GENOMIC DNA]</scope>
    <source>
        <strain evidence="2 3">DSM 19706</strain>
    </source>
</reference>
<keyword evidence="3" id="KW-1185">Reference proteome</keyword>
<protein>
    <submittedName>
        <fullName evidence="2">Uncharacterized protein</fullName>
    </submittedName>
</protein>
<name>A0A1I0E6A2_THASX</name>
<keyword evidence="1" id="KW-0472">Membrane</keyword>
<organism evidence="2 3">
    <name type="scientific">Thalassotalea agarivorans</name>
    <name type="common">Thalassomonas agarivorans</name>
    <dbReference type="NCBI Taxonomy" id="349064"/>
    <lineage>
        <taxon>Bacteria</taxon>
        <taxon>Pseudomonadati</taxon>
        <taxon>Pseudomonadota</taxon>
        <taxon>Gammaproteobacteria</taxon>
        <taxon>Alteromonadales</taxon>
        <taxon>Colwelliaceae</taxon>
        <taxon>Thalassotalea</taxon>
    </lineage>
</organism>
<evidence type="ECO:0000313" key="2">
    <source>
        <dbReference type="EMBL" id="SET40524.1"/>
    </source>
</evidence>
<dbReference type="EMBL" id="FOHK01000007">
    <property type="protein sequence ID" value="SET40524.1"/>
    <property type="molecule type" value="Genomic_DNA"/>
</dbReference>